<dbReference type="FunCoup" id="A0A2P5HVF1">
    <property type="interactions" value="1458"/>
</dbReference>
<dbReference type="InterPro" id="IPR036396">
    <property type="entry name" value="Cyt_P450_sf"/>
</dbReference>
<dbReference type="OrthoDB" id="3934656at2759"/>
<comment type="caution">
    <text evidence="8">The sequence shown here is derived from an EMBL/GenBank/DDBJ whole genome shotgun (WGS) entry which is preliminary data.</text>
</comment>
<name>A0A2P5HVF1_DIAHE</name>
<keyword evidence="3 6" id="KW-0349">Heme</keyword>
<keyword evidence="5 6" id="KW-0408">Iron</keyword>
<dbReference type="InterPro" id="IPR002401">
    <property type="entry name" value="Cyt_P450_E_grp-I"/>
</dbReference>
<dbReference type="GO" id="GO:0016705">
    <property type="term" value="F:oxidoreductase activity, acting on paired donors, with incorporation or reduction of molecular oxygen"/>
    <property type="evidence" value="ECO:0007669"/>
    <property type="project" value="InterPro"/>
</dbReference>
<dbReference type="GO" id="GO:0004497">
    <property type="term" value="F:monooxygenase activity"/>
    <property type="evidence" value="ECO:0007669"/>
    <property type="project" value="UniProtKB-KW"/>
</dbReference>
<dbReference type="CDD" id="cd11060">
    <property type="entry name" value="CYP57A1-like"/>
    <property type="match status" value="1"/>
</dbReference>
<keyword evidence="7" id="KW-0503">Monooxygenase</keyword>
<dbReference type="PANTHER" id="PTHR24305">
    <property type="entry name" value="CYTOCHROME P450"/>
    <property type="match status" value="1"/>
</dbReference>
<dbReference type="PRINTS" id="PR00463">
    <property type="entry name" value="EP450I"/>
</dbReference>
<organism evidence="8 9">
    <name type="scientific">Diaporthe helianthi</name>
    <dbReference type="NCBI Taxonomy" id="158607"/>
    <lineage>
        <taxon>Eukaryota</taxon>
        <taxon>Fungi</taxon>
        <taxon>Dikarya</taxon>
        <taxon>Ascomycota</taxon>
        <taxon>Pezizomycotina</taxon>
        <taxon>Sordariomycetes</taxon>
        <taxon>Sordariomycetidae</taxon>
        <taxon>Diaporthales</taxon>
        <taxon>Diaporthaceae</taxon>
        <taxon>Diaporthe</taxon>
    </lineage>
</organism>
<dbReference type="InterPro" id="IPR050121">
    <property type="entry name" value="Cytochrome_P450_monoxygenase"/>
</dbReference>
<comment type="cofactor">
    <cofactor evidence="1 6">
        <name>heme</name>
        <dbReference type="ChEBI" id="CHEBI:30413"/>
    </cofactor>
</comment>
<evidence type="ECO:0000313" key="9">
    <source>
        <dbReference type="Proteomes" id="UP000094444"/>
    </source>
</evidence>
<keyword evidence="7" id="KW-0560">Oxidoreductase</keyword>
<proteinExistence type="inferred from homology"/>
<keyword evidence="9" id="KW-1185">Reference proteome</keyword>
<dbReference type="GO" id="GO:0005506">
    <property type="term" value="F:iron ion binding"/>
    <property type="evidence" value="ECO:0007669"/>
    <property type="project" value="InterPro"/>
</dbReference>
<evidence type="ECO:0000256" key="7">
    <source>
        <dbReference type="RuleBase" id="RU000461"/>
    </source>
</evidence>
<dbReference type="FunFam" id="1.10.630.10:FF:000050">
    <property type="entry name" value="Cytochrome P450 monooxygenase"/>
    <property type="match status" value="1"/>
</dbReference>
<dbReference type="InterPro" id="IPR001128">
    <property type="entry name" value="Cyt_P450"/>
</dbReference>
<dbReference type="PRINTS" id="PR00385">
    <property type="entry name" value="P450"/>
</dbReference>
<evidence type="ECO:0000256" key="6">
    <source>
        <dbReference type="PIRSR" id="PIRSR602401-1"/>
    </source>
</evidence>
<gene>
    <name evidence="8" type="ORF">DHEL01_v207370</name>
</gene>
<evidence type="ECO:0000256" key="2">
    <source>
        <dbReference type="ARBA" id="ARBA00010617"/>
    </source>
</evidence>
<dbReference type="AlphaFoldDB" id="A0A2P5HVF1"/>
<evidence type="ECO:0000256" key="1">
    <source>
        <dbReference type="ARBA" id="ARBA00001971"/>
    </source>
</evidence>
<dbReference type="EMBL" id="MAVT02000661">
    <property type="protein sequence ID" value="POS74238.1"/>
    <property type="molecule type" value="Genomic_DNA"/>
</dbReference>
<evidence type="ECO:0000313" key="8">
    <source>
        <dbReference type="EMBL" id="POS74238.1"/>
    </source>
</evidence>
<comment type="similarity">
    <text evidence="2 7">Belongs to the cytochrome P450 family.</text>
</comment>
<feature type="binding site" description="axial binding residue" evidence="6">
    <location>
        <position position="456"/>
    </location>
    <ligand>
        <name>heme</name>
        <dbReference type="ChEBI" id="CHEBI:30413"/>
    </ligand>
    <ligandPart>
        <name>Fe</name>
        <dbReference type="ChEBI" id="CHEBI:18248"/>
    </ligandPart>
</feature>
<evidence type="ECO:0000256" key="5">
    <source>
        <dbReference type="ARBA" id="ARBA00023004"/>
    </source>
</evidence>
<dbReference type="GO" id="GO:0020037">
    <property type="term" value="F:heme binding"/>
    <property type="evidence" value="ECO:0007669"/>
    <property type="project" value="InterPro"/>
</dbReference>
<dbReference type="Pfam" id="PF00067">
    <property type="entry name" value="p450"/>
    <property type="match status" value="1"/>
</dbReference>
<dbReference type="InterPro" id="IPR017972">
    <property type="entry name" value="Cyt_P450_CS"/>
</dbReference>
<dbReference type="GO" id="GO:0008168">
    <property type="term" value="F:methyltransferase activity"/>
    <property type="evidence" value="ECO:0007669"/>
    <property type="project" value="UniProtKB-KW"/>
</dbReference>
<evidence type="ECO:0000256" key="3">
    <source>
        <dbReference type="ARBA" id="ARBA00022617"/>
    </source>
</evidence>
<dbReference type="PANTHER" id="PTHR24305:SF232">
    <property type="entry name" value="P450, PUTATIVE (EUROFUNG)-RELATED"/>
    <property type="match status" value="1"/>
</dbReference>
<keyword evidence="4 6" id="KW-0479">Metal-binding</keyword>
<evidence type="ECO:0000256" key="4">
    <source>
        <dbReference type="ARBA" id="ARBA00022723"/>
    </source>
</evidence>
<sequence>MAGISDAMGLSQAALTAVGAAFALVFYVVSQRAKQSHVPGPFWASITNIPRMRWAYSGRAHEIQIDLHKKYGKLVRLGPNCISVGDPLAIPQIYGTGANFPKSDFYKVMQPMAQGKVIQGIFNTQDASLHSALRRPIANIYSMSNLVEFEPYVDSTIRVLLRQLEEARPGPGQAVDLGKWLQWFALDVMGEITFSRRLGFLDEAKDVDGIIQKVLGLFKYASWAGNIPWVEKLWAKNPIVSRLSPTKTFPLITFALARAKERTSVSSNEKSVSAQYNSRDFISRFLEARAKDPARIPEWFITAWTLSNLQAGSDTTAITLRAVIYFLLRHPQSLAKLMRELTTARADGRLSDIATWKEARQLPFLDACIKEAGRLHPATGLALERVVPVGGAEICGQRFSAGTVVGMNAWVVHRDQGVFGEDAEVWNPDRWLGPDEAKRRVMEKSLLTFGAGSRTCLGKNISHLEIYKVIPTLFSYFEMTLSTTKPDWKVANHWLAVQNDFEVNLVPRHNNNKIHIKA</sequence>
<protein>
    <submittedName>
        <fullName evidence="8">Pisatin demethylase</fullName>
    </submittedName>
</protein>
<dbReference type="InParanoid" id="A0A2P5HVF1"/>
<reference evidence="8" key="1">
    <citation type="submission" date="2017-09" db="EMBL/GenBank/DDBJ databases">
        <title>Polyketide synthases of a Diaporthe helianthi virulent isolate.</title>
        <authorList>
            <person name="Baroncelli R."/>
        </authorList>
    </citation>
    <scope>NUCLEOTIDE SEQUENCE [LARGE SCALE GENOMIC DNA]</scope>
    <source>
        <strain evidence="8">7/96</strain>
    </source>
</reference>
<dbReference type="Proteomes" id="UP000094444">
    <property type="component" value="Unassembled WGS sequence"/>
</dbReference>
<dbReference type="STRING" id="158607.A0A2P5HVF1"/>
<dbReference type="PROSITE" id="PS00086">
    <property type="entry name" value="CYTOCHROME_P450"/>
    <property type="match status" value="1"/>
</dbReference>
<dbReference type="GO" id="GO:0032259">
    <property type="term" value="P:methylation"/>
    <property type="evidence" value="ECO:0007669"/>
    <property type="project" value="UniProtKB-KW"/>
</dbReference>
<accession>A0A2P5HVF1</accession>
<dbReference type="SUPFAM" id="SSF48264">
    <property type="entry name" value="Cytochrome P450"/>
    <property type="match status" value="1"/>
</dbReference>
<dbReference type="Gene3D" id="1.10.630.10">
    <property type="entry name" value="Cytochrome P450"/>
    <property type="match status" value="1"/>
</dbReference>